<name>A0AA37J019_9FIRM</name>
<evidence type="ECO:0000313" key="1">
    <source>
        <dbReference type="EMBL" id="GJN65499.1"/>
    </source>
</evidence>
<sequence length="87" mass="10115">MAHADVSFTFLDRVREIEQNIADRRWQSALALALTLPDICGGIAFPEIVKKYRDGRVMLDRQNNPTWEIKEAPKQITKECEKALRRM</sequence>
<protein>
    <submittedName>
        <fullName evidence="1">Uncharacterized protein</fullName>
    </submittedName>
</protein>
<dbReference type="AlphaFoldDB" id="A0AA37J019"/>
<organism evidence="1 2">
    <name type="scientific">Faecalibacterium gallinarum</name>
    <dbReference type="NCBI Taxonomy" id="2903556"/>
    <lineage>
        <taxon>Bacteria</taxon>
        <taxon>Bacillati</taxon>
        <taxon>Bacillota</taxon>
        <taxon>Clostridia</taxon>
        <taxon>Eubacteriales</taxon>
        <taxon>Oscillospiraceae</taxon>
        <taxon>Faecalibacterium</taxon>
    </lineage>
</organism>
<keyword evidence="2" id="KW-1185">Reference proteome</keyword>
<dbReference type="EMBL" id="BQKV01000098">
    <property type="protein sequence ID" value="GJN65499.1"/>
    <property type="molecule type" value="Genomic_DNA"/>
</dbReference>
<dbReference type="Proteomes" id="UP001055185">
    <property type="component" value="Unassembled WGS sequence"/>
</dbReference>
<proteinExistence type="predicted"/>
<accession>A0AA37J019</accession>
<comment type="caution">
    <text evidence="1">The sequence shown here is derived from an EMBL/GenBank/DDBJ whole genome shotgun (WGS) entry which is preliminary data.</text>
</comment>
<gene>
    <name evidence="1" type="ORF">JCM17207_21240</name>
</gene>
<evidence type="ECO:0000313" key="2">
    <source>
        <dbReference type="Proteomes" id="UP001055185"/>
    </source>
</evidence>
<reference evidence="1" key="1">
    <citation type="journal article" date="2022" name="Int. J. Syst. Evol. Microbiol.">
        <title>Genome-based, phenotypic and chemotaxonomic classification of Faecalibacterium strains: proposal of three novel species Faecalibacterium duncaniae sp. nov., Faecalibacterium hattorii sp. nov. and Faecalibacterium gallinarum sp. nov. .</title>
        <authorList>
            <person name="Sakamoto M."/>
            <person name="Sakurai N."/>
            <person name="Tanno H."/>
            <person name="Iino T."/>
            <person name="Ohkuma M."/>
            <person name="Endo A."/>
        </authorList>
    </citation>
    <scope>NUCLEOTIDE SEQUENCE</scope>
    <source>
        <strain evidence="1">JCM 17207</strain>
    </source>
</reference>